<protein>
    <submittedName>
        <fullName evidence="1">Uncharacterized protein</fullName>
    </submittedName>
</protein>
<dbReference type="InterPro" id="IPR043743">
    <property type="entry name" value="DUF5688"/>
</dbReference>
<evidence type="ECO:0000313" key="1">
    <source>
        <dbReference type="EMBL" id="HCL02725.1"/>
    </source>
</evidence>
<sequence>MSYENFLNYIKEEVKKCLGDEYETDLNQVRKNNGLLLDGLMIRCSKDKIMPSIYLNSYYENYQKGQSIIDIVDEVIKAYDGAREETGRIAIPSRMEFEEVKSRIIYRLVNYEKNQFLLQSIPHFRFLEFAVTFHCLIRRDEEGIGSVRITEEHRKNWGVSVEELRSVAMENTKNNFPAIIRPMEDIVYDAIKHESWTPKKEVATLPTNYNSSMYVLTNSCGINGASCLLYQGLLELFYNQLGSDFYLLPSSIHELILVPVGEDRDREHLEEMVKEINQTQVAMEEILSDTVYNYESIRDELLEMGD</sequence>
<reference evidence="1 2" key="1">
    <citation type="journal article" date="2018" name="Nat. Biotechnol.">
        <title>A standardized bacterial taxonomy based on genome phylogeny substantially revises the tree of life.</title>
        <authorList>
            <person name="Parks D.H."/>
            <person name="Chuvochina M."/>
            <person name="Waite D.W."/>
            <person name="Rinke C."/>
            <person name="Skarshewski A."/>
            <person name="Chaumeil P.A."/>
            <person name="Hugenholtz P."/>
        </authorList>
    </citation>
    <scope>NUCLEOTIDE SEQUENCE [LARGE SCALE GENOMIC DNA]</scope>
    <source>
        <strain evidence="1">UBA11728</strain>
    </source>
</reference>
<dbReference type="Proteomes" id="UP000262969">
    <property type="component" value="Unassembled WGS sequence"/>
</dbReference>
<organism evidence="1 2">
    <name type="scientific">Lachnoclostridium phytofermentans</name>
    <dbReference type="NCBI Taxonomy" id="66219"/>
    <lineage>
        <taxon>Bacteria</taxon>
        <taxon>Bacillati</taxon>
        <taxon>Bacillota</taxon>
        <taxon>Clostridia</taxon>
        <taxon>Lachnospirales</taxon>
        <taxon>Lachnospiraceae</taxon>
    </lineage>
</organism>
<comment type="caution">
    <text evidence="1">The sequence shown here is derived from an EMBL/GenBank/DDBJ whole genome shotgun (WGS) entry which is preliminary data.</text>
</comment>
<proteinExistence type="predicted"/>
<dbReference type="Pfam" id="PF18941">
    <property type="entry name" value="DUF5688"/>
    <property type="match status" value="1"/>
</dbReference>
<dbReference type="EMBL" id="DPVV01000330">
    <property type="protein sequence ID" value="HCL02725.1"/>
    <property type="molecule type" value="Genomic_DNA"/>
</dbReference>
<accession>A0A3D2X856</accession>
<name>A0A3D2X856_9FIRM</name>
<dbReference type="AlphaFoldDB" id="A0A3D2X856"/>
<gene>
    <name evidence="1" type="ORF">DHW61_10005</name>
</gene>
<evidence type="ECO:0000313" key="2">
    <source>
        <dbReference type="Proteomes" id="UP000262969"/>
    </source>
</evidence>